<dbReference type="AlphaFoldDB" id="A0A0A1GV60"/>
<sequence>MKLKKKILWWLAGLLLIGMAIIIVVIFLNVSSPDKTPAKQNTNAEATVVQPAGKWSGKQKYPQNESVKLDVTFLSNKQYKLIETNTVSQCWTRTYYGGYHRTGDKIIFTPERITVNTYANKTALKSGSVAATEQIPKDQFHKQFGNQQLSKLTLQHKQIKIVHDHEKIYLSHKEVK</sequence>
<keyword evidence="1" id="KW-0472">Membrane</keyword>
<dbReference type="RefSeq" id="WP_041093848.1">
    <property type="nucleotide sequence ID" value="NZ_AP014680.1"/>
</dbReference>
<dbReference type="HOGENOM" id="CLU_1523292_0_0_9"/>
<dbReference type="Proteomes" id="UP000031620">
    <property type="component" value="Chromosome"/>
</dbReference>
<accession>A0A0A1GV60</accession>
<evidence type="ECO:0000313" key="3">
    <source>
        <dbReference type="Proteomes" id="UP000031620"/>
    </source>
</evidence>
<keyword evidence="1" id="KW-1133">Transmembrane helix</keyword>
<organism evidence="2 3">
    <name type="scientific">Paucilactobacillus hokkaidonensis JCM 18461</name>
    <dbReference type="NCBI Taxonomy" id="1291742"/>
    <lineage>
        <taxon>Bacteria</taxon>
        <taxon>Bacillati</taxon>
        <taxon>Bacillota</taxon>
        <taxon>Bacilli</taxon>
        <taxon>Lactobacillales</taxon>
        <taxon>Lactobacillaceae</taxon>
        <taxon>Paucilactobacillus</taxon>
    </lineage>
</organism>
<evidence type="ECO:0000313" key="2">
    <source>
        <dbReference type="EMBL" id="BAP85890.1"/>
    </source>
</evidence>
<name>A0A0A1GV60_9LACO</name>
<protein>
    <submittedName>
        <fullName evidence="2">Uncharacterized protein</fullName>
    </submittedName>
</protein>
<dbReference type="KEGG" id="lho:LOOC260_113540"/>
<dbReference type="EMBL" id="AP014680">
    <property type="protein sequence ID" value="BAP85890.1"/>
    <property type="molecule type" value="Genomic_DNA"/>
</dbReference>
<feature type="transmembrane region" description="Helical" evidence="1">
    <location>
        <begin position="7"/>
        <end position="30"/>
    </location>
</feature>
<evidence type="ECO:0000256" key="1">
    <source>
        <dbReference type="SAM" id="Phobius"/>
    </source>
</evidence>
<proteinExistence type="predicted"/>
<keyword evidence="1" id="KW-0812">Transmembrane</keyword>
<reference evidence="2 3" key="1">
    <citation type="submission" date="2014-11" db="EMBL/GenBank/DDBJ databases">
        <title>Complete genome sequence and analysis of Lactobacillus hokkaidonensis LOOC260T.</title>
        <authorList>
            <person name="Tanizawa Y."/>
            <person name="Tohno M."/>
            <person name="Kaminuma E."/>
            <person name="Nakamura Y."/>
            <person name="Arita M."/>
        </authorList>
    </citation>
    <scope>NUCLEOTIDE SEQUENCE [LARGE SCALE GENOMIC DNA]</scope>
    <source>
        <strain evidence="2 3">LOOC260</strain>
    </source>
</reference>
<gene>
    <name evidence="2" type="ORF">LOOC260_113540</name>
</gene>